<evidence type="ECO:0008006" key="7">
    <source>
        <dbReference type="Google" id="ProtNLM"/>
    </source>
</evidence>
<dbReference type="Pfam" id="PF18718">
    <property type="entry name" value="CxC5"/>
    <property type="match status" value="1"/>
</dbReference>
<feature type="domain" description="CxC5 like cysteine cluster associated with KDZ" evidence="3">
    <location>
        <begin position="168"/>
        <end position="289"/>
    </location>
</feature>
<evidence type="ECO:0000259" key="3">
    <source>
        <dbReference type="Pfam" id="PF18718"/>
    </source>
</evidence>
<dbReference type="InterPro" id="IPR040898">
    <property type="entry name" value="CxC6"/>
</dbReference>
<organism evidence="5 6">
    <name type="scientific">Mycena venus</name>
    <dbReference type="NCBI Taxonomy" id="2733690"/>
    <lineage>
        <taxon>Eukaryota</taxon>
        <taxon>Fungi</taxon>
        <taxon>Dikarya</taxon>
        <taxon>Basidiomycota</taxon>
        <taxon>Agaricomycotina</taxon>
        <taxon>Agaricomycetes</taxon>
        <taxon>Agaricomycetidae</taxon>
        <taxon>Agaricales</taxon>
        <taxon>Marasmiineae</taxon>
        <taxon>Mycenaceae</taxon>
        <taxon>Mycena</taxon>
    </lineage>
</organism>
<dbReference type="InterPro" id="IPR041539">
    <property type="entry name" value="CxC5"/>
</dbReference>
<keyword evidence="6" id="KW-1185">Reference proteome</keyword>
<evidence type="ECO:0000259" key="4">
    <source>
        <dbReference type="Pfam" id="PF18721"/>
    </source>
</evidence>
<gene>
    <name evidence="5" type="ORF">MVEN_02336900</name>
</gene>
<reference evidence="5" key="1">
    <citation type="submission" date="2020-05" db="EMBL/GenBank/DDBJ databases">
        <title>Mycena genomes resolve the evolution of fungal bioluminescence.</title>
        <authorList>
            <person name="Tsai I.J."/>
        </authorList>
    </citation>
    <scope>NUCLEOTIDE SEQUENCE</scope>
    <source>
        <strain evidence="5">CCC161011</strain>
    </source>
</reference>
<dbReference type="Proteomes" id="UP000620124">
    <property type="component" value="Unassembled WGS sequence"/>
</dbReference>
<dbReference type="EMBL" id="JACAZI010000028">
    <property type="protein sequence ID" value="KAF7333801.1"/>
    <property type="molecule type" value="Genomic_DNA"/>
</dbReference>
<sequence length="743" mass="83888">MNAVSSGISRLKALTCSAHLLYSGALLELAQVKLALKPKKEIVLLSRTAMIPTLGHFLVVLQLYFVHEFSLQRVFYILTVLVATYPLYKLHQNQHREPRQPHETAWLRSIVSILDGAFSSEHEHPHFPPEADDLGPGLGRKLCGDLDHLYHLLGIDDPSSQLFPESHTILCTIHLDCMFCPNEGHPPTLRRHRDPQQIRLLDKHFCWVNAYLYVAYCPKCKAEYYPDRITYHETETSSGRIQRLEYNAAYLRVSKHGIWMDRRIALTQENAILRFHSGWSNFADWLSDTTGQKPRITPRQSQRLYFEHFARRLISAGHLEETFTVPAHSSAHVLAEYVRDTIGKDGGVVAGSMDHGCTRCTHLKRYTADLLAEGAVLNEDDTGVVDVPDIAQENTATNAPVGAVPPGLPAHPKQQERVPGSPRGYARLAVMDGKTITHRICAISTCEKPLVNYKNGRFCKDHLELRSVCGIVGCTRPVHPNGAATCSDESHKEWHRKYLNRFGRLSFPGVQRVIRRQAIEAAGSQTGPSLHSELPELNGVSGDNVAHTFRAGTTYCLQTVQWSCGCPIGWGKCYRSESSSQVLKIIEKIWESHPDSRPSFLAYDDACNLLRHIVTQYPDSPWIHVTKLIVDAWHYIGHQASDILCRIWCNPAPSNGSQPDVILVSIDDNGHTHTTRAFNTETAEQLNAWLNGFEAQLRQMSDINFDFSVHVLMLLYKELVEKRVEKKNEGLNEEFWDKVESTD</sequence>
<dbReference type="Pfam" id="PF18721">
    <property type="entry name" value="CxC6"/>
    <property type="match status" value="1"/>
</dbReference>
<accession>A0A8H6X423</accession>
<evidence type="ECO:0000256" key="1">
    <source>
        <dbReference type="SAM" id="MobiDB-lite"/>
    </source>
</evidence>
<name>A0A8H6X423_9AGAR</name>
<keyword evidence="2" id="KW-0812">Transmembrane</keyword>
<evidence type="ECO:0000256" key="2">
    <source>
        <dbReference type="SAM" id="Phobius"/>
    </source>
</evidence>
<proteinExistence type="predicted"/>
<dbReference type="OrthoDB" id="2527272at2759"/>
<keyword evidence="2" id="KW-0472">Membrane</keyword>
<feature type="transmembrane region" description="Helical" evidence="2">
    <location>
        <begin position="42"/>
        <end position="65"/>
    </location>
</feature>
<feature type="region of interest" description="Disordered" evidence="1">
    <location>
        <begin position="397"/>
        <end position="421"/>
    </location>
</feature>
<dbReference type="AlphaFoldDB" id="A0A8H6X423"/>
<feature type="domain" description="CxC6 like cysteine cluster associated with KDZ" evidence="4">
    <location>
        <begin position="430"/>
        <end position="496"/>
    </location>
</feature>
<comment type="caution">
    <text evidence="5">The sequence shown here is derived from an EMBL/GenBank/DDBJ whole genome shotgun (WGS) entry which is preliminary data.</text>
</comment>
<keyword evidence="2" id="KW-1133">Transmembrane helix</keyword>
<evidence type="ECO:0000313" key="5">
    <source>
        <dbReference type="EMBL" id="KAF7333801.1"/>
    </source>
</evidence>
<protein>
    <recommendedName>
        <fullName evidence="7">CxC5 like cysteine cluster associated with KDZ domain-containing protein</fullName>
    </recommendedName>
</protein>
<evidence type="ECO:0000313" key="6">
    <source>
        <dbReference type="Proteomes" id="UP000620124"/>
    </source>
</evidence>